<evidence type="ECO:0000256" key="8">
    <source>
        <dbReference type="HAMAP-Rule" id="MF_01937"/>
    </source>
</evidence>
<dbReference type="GO" id="GO:0042371">
    <property type="term" value="P:vitamin K biosynthetic process"/>
    <property type="evidence" value="ECO:0007669"/>
    <property type="project" value="TreeGrafter"/>
</dbReference>
<evidence type="ECO:0000256" key="5">
    <source>
        <dbReference type="ARBA" id="ARBA00022692"/>
    </source>
</evidence>
<feature type="transmembrane region" description="Helical" evidence="8">
    <location>
        <begin position="167"/>
        <end position="186"/>
    </location>
</feature>
<dbReference type="NCBIfam" id="NF004751">
    <property type="entry name" value="PRK06080.1-3"/>
    <property type="match status" value="1"/>
</dbReference>
<evidence type="ECO:0000313" key="10">
    <source>
        <dbReference type="EMBL" id="QNQ89545.1"/>
    </source>
</evidence>
<evidence type="ECO:0000256" key="3">
    <source>
        <dbReference type="ARBA" id="ARBA00022475"/>
    </source>
</evidence>
<dbReference type="GO" id="GO:0046428">
    <property type="term" value="F:1,4-dihydroxy-2-naphthoate polyprenyltransferase activity"/>
    <property type="evidence" value="ECO:0007669"/>
    <property type="project" value="UniProtKB-UniRule"/>
</dbReference>
<dbReference type="UniPathway" id="UPA00079">
    <property type="reaction ID" value="UER00168"/>
</dbReference>
<comment type="pathway">
    <text evidence="8">Quinol/quinone metabolism; menaquinone biosynthesis; menaquinol from 1,4-dihydroxy-2-naphthoate: step 1/2.</text>
</comment>
<dbReference type="RefSeq" id="WP_187974999.1">
    <property type="nucleotide sequence ID" value="NZ_CP046884.1"/>
</dbReference>
<comment type="similarity">
    <text evidence="8">Belongs to the MenA family. Type 1 subfamily.</text>
</comment>
<accession>A0A7H0SLX0</accession>
<dbReference type="CDD" id="cd13962">
    <property type="entry name" value="PT_UbiA_UBIAD1"/>
    <property type="match status" value="1"/>
</dbReference>
<dbReference type="AlphaFoldDB" id="A0A7H0SLX0"/>
<evidence type="ECO:0000256" key="1">
    <source>
        <dbReference type="ARBA" id="ARBA00004141"/>
    </source>
</evidence>
<dbReference type="InterPro" id="IPR026046">
    <property type="entry name" value="UBIAD1"/>
</dbReference>
<comment type="catalytic activity">
    <reaction evidence="8">
        <text>an all-trans-polyprenyl diphosphate + 1,4-dihydroxy-2-naphthoate + H(+) = a 2-demethylmenaquinol + CO2 + diphosphate</text>
        <dbReference type="Rhea" id="RHEA:26478"/>
        <dbReference type="Rhea" id="RHEA-COMP:9563"/>
        <dbReference type="Rhea" id="RHEA-COMP:9564"/>
        <dbReference type="ChEBI" id="CHEBI:11173"/>
        <dbReference type="ChEBI" id="CHEBI:15378"/>
        <dbReference type="ChEBI" id="CHEBI:16526"/>
        <dbReference type="ChEBI" id="CHEBI:33019"/>
        <dbReference type="ChEBI" id="CHEBI:55437"/>
        <dbReference type="ChEBI" id="CHEBI:58914"/>
        <dbReference type="EC" id="2.5.1.74"/>
    </reaction>
</comment>
<dbReference type="Gene3D" id="1.10.357.140">
    <property type="entry name" value="UbiA prenyltransferase"/>
    <property type="match status" value="1"/>
</dbReference>
<comment type="function">
    <text evidence="8">Conversion of 1,4-dihydroxy-2-naphthoate (DHNA) to demethylmenaquinone (DMK).</text>
</comment>
<keyword evidence="4 8" id="KW-0808">Transferase</keyword>
<dbReference type="HAMAP" id="MF_01937">
    <property type="entry name" value="MenA_1"/>
    <property type="match status" value="1"/>
</dbReference>
<protein>
    <recommendedName>
        <fullName evidence="8 9">1,4-dihydroxy-2-naphthoate octaprenyltransferase</fullName>
        <shortName evidence="8">DHNA-octaprenyltransferase</shortName>
        <ecNumber evidence="8 9">2.5.1.74</ecNumber>
    </recommendedName>
</protein>
<dbReference type="NCBIfam" id="TIGR00751">
    <property type="entry name" value="menA"/>
    <property type="match status" value="1"/>
</dbReference>
<feature type="transmembrane region" description="Helical" evidence="8">
    <location>
        <begin position="96"/>
        <end position="129"/>
    </location>
</feature>
<dbReference type="PIRSF" id="PIRSF005355">
    <property type="entry name" value="UBIAD1"/>
    <property type="match status" value="1"/>
</dbReference>
<evidence type="ECO:0000256" key="7">
    <source>
        <dbReference type="ARBA" id="ARBA00023136"/>
    </source>
</evidence>
<dbReference type="InterPro" id="IPR004657">
    <property type="entry name" value="MenA"/>
</dbReference>
<keyword evidence="5 8" id="KW-0812">Transmembrane</keyword>
<feature type="transmembrane region" description="Helical" evidence="8">
    <location>
        <begin position="215"/>
        <end position="243"/>
    </location>
</feature>
<dbReference type="PANTHER" id="PTHR13929:SF0">
    <property type="entry name" value="UBIA PRENYLTRANSFERASE DOMAIN-CONTAINING PROTEIN 1"/>
    <property type="match status" value="1"/>
</dbReference>
<name>A0A7H0SLX0_9CORY</name>
<feature type="transmembrane region" description="Helical" evidence="8">
    <location>
        <begin position="37"/>
        <end position="57"/>
    </location>
</feature>
<dbReference type="Proteomes" id="UP000516320">
    <property type="component" value="Chromosome"/>
</dbReference>
<keyword evidence="3 8" id="KW-1003">Cell membrane</keyword>
<evidence type="ECO:0000256" key="4">
    <source>
        <dbReference type="ARBA" id="ARBA00022679"/>
    </source>
</evidence>
<evidence type="ECO:0000256" key="9">
    <source>
        <dbReference type="NCBIfam" id="TIGR00751"/>
    </source>
</evidence>
<dbReference type="PANTHER" id="PTHR13929">
    <property type="entry name" value="1,4-DIHYDROXY-2-NAPHTHOATE OCTAPRENYLTRANSFERASE"/>
    <property type="match status" value="1"/>
</dbReference>
<feature type="transmembrane region" description="Helical" evidence="8">
    <location>
        <begin position="135"/>
        <end position="155"/>
    </location>
</feature>
<keyword evidence="7 8" id="KW-0472">Membrane</keyword>
<dbReference type="KEGG" id="cpoy:GP475_02010"/>
<evidence type="ECO:0000256" key="6">
    <source>
        <dbReference type="ARBA" id="ARBA00022989"/>
    </source>
</evidence>
<dbReference type="GO" id="GO:0009234">
    <property type="term" value="P:menaquinone biosynthetic process"/>
    <property type="evidence" value="ECO:0007669"/>
    <property type="project" value="UniProtKB-UniRule"/>
</dbReference>
<keyword evidence="2 8" id="KW-0474">Menaquinone biosynthesis</keyword>
<organism evidence="10 11">
    <name type="scientific">Corynebacterium poyangense</name>
    <dbReference type="NCBI Taxonomy" id="2684405"/>
    <lineage>
        <taxon>Bacteria</taxon>
        <taxon>Bacillati</taxon>
        <taxon>Actinomycetota</taxon>
        <taxon>Actinomycetes</taxon>
        <taxon>Mycobacteriales</taxon>
        <taxon>Corynebacteriaceae</taxon>
        <taxon>Corynebacterium</taxon>
    </lineage>
</organism>
<dbReference type="EMBL" id="CP046884">
    <property type="protein sequence ID" value="QNQ89545.1"/>
    <property type="molecule type" value="Genomic_DNA"/>
</dbReference>
<evidence type="ECO:0000313" key="11">
    <source>
        <dbReference type="Proteomes" id="UP000516320"/>
    </source>
</evidence>
<keyword evidence="6 8" id="KW-1133">Transmembrane helix</keyword>
<dbReference type="GO" id="GO:0005886">
    <property type="term" value="C:plasma membrane"/>
    <property type="evidence" value="ECO:0007669"/>
    <property type="project" value="UniProtKB-SubCell"/>
</dbReference>
<dbReference type="InterPro" id="IPR000537">
    <property type="entry name" value="UbiA_prenyltransferase"/>
</dbReference>
<dbReference type="EC" id="2.5.1.74" evidence="8 9"/>
<gene>
    <name evidence="8" type="primary">menA</name>
    <name evidence="10" type="ORF">GP475_02010</name>
</gene>
<comment type="subcellular location">
    <subcellularLocation>
        <location evidence="8">Cell membrane</location>
        <topology evidence="8">Multi-pass membrane protein</topology>
    </subcellularLocation>
    <subcellularLocation>
        <location evidence="1">Membrane</location>
        <topology evidence="1">Multi-pass membrane protein</topology>
    </subcellularLocation>
</comment>
<sequence length="292" mass="30821">MTFSHWLAGARPRTWLNAFAPVIAGSAAAGWTGGFSWWRAILALIVAWALVAGVNFANDYSDGIRGTDTDRSGPLRLTACGAVPPATVKRAAFGCFLVAAAAGITLSLVSSPWLILLGAACIFGAWFYTGGKHPYGYHGLGEVAVFLFFGLVAVLGTQFTQAHQVSLAGLFLAIGVGSISSAVNLANNLRDIPTDSQSGKTTLAVILGDQRTRKVLAILVFLPLLMSVFLCVSTTWWTLLGVVYLPFAIQALAPVRHGKTGKDLIPLIGTVGRAMLIWSLANSLGLYLGMLN</sequence>
<proteinExistence type="inferred from homology"/>
<feature type="transmembrane region" description="Helical" evidence="8">
    <location>
        <begin position="264"/>
        <end position="288"/>
    </location>
</feature>
<reference evidence="10 11" key="1">
    <citation type="submission" date="2019-12" db="EMBL/GenBank/DDBJ databases">
        <title>Corynebacterium sp. nov., isolated from feces of the Anser Albifrons in China.</title>
        <authorList>
            <person name="Liu Q."/>
        </authorList>
    </citation>
    <scope>NUCLEOTIDE SEQUENCE [LARGE SCALE GENOMIC DNA]</scope>
    <source>
        <strain evidence="10 11">4H37-19</strain>
    </source>
</reference>
<evidence type="ECO:0000256" key="2">
    <source>
        <dbReference type="ARBA" id="ARBA00022428"/>
    </source>
</evidence>
<dbReference type="Pfam" id="PF01040">
    <property type="entry name" value="UbiA"/>
    <property type="match status" value="1"/>
</dbReference>
<dbReference type="InterPro" id="IPR044878">
    <property type="entry name" value="UbiA_sf"/>
</dbReference>
<keyword evidence="11" id="KW-1185">Reference proteome</keyword>